<dbReference type="Proteomes" id="UP001307705">
    <property type="component" value="Unassembled WGS sequence"/>
</dbReference>
<keyword evidence="3" id="KW-1185">Reference proteome</keyword>
<reference evidence="2 3" key="1">
    <citation type="submission" date="2023-08" db="EMBL/GenBank/DDBJ databases">
        <title>Draft genome sequence of Algoriphagus taiwanensis.</title>
        <authorList>
            <person name="Takatani N."/>
            <person name="Hosokawa M."/>
            <person name="Sawabe T."/>
        </authorList>
    </citation>
    <scope>NUCLEOTIDE SEQUENCE [LARGE SCALE GENOMIC DNA]</scope>
    <source>
        <strain evidence="2 3">JCM 19755</strain>
    </source>
</reference>
<accession>A0ABQ6Q2W0</accession>
<sequence length="104" mass="11843">MKITGTSNFKKSGLALLIFAMSMCFTLNTQANQPSNQPEAVEILVEIEGLKKQFPTIILVDKELKVKAEFYGDEKEIKKEFAALLEKTELLLEHNSHRIYLITK</sequence>
<evidence type="ECO:0000313" key="2">
    <source>
        <dbReference type="EMBL" id="GMQ34398.1"/>
    </source>
</evidence>
<name>A0ABQ6Q2W0_9BACT</name>
<feature type="chain" id="PRO_5047087487" evidence="1">
    <location>
        <begin position="32"/>
        <end position="104"/>
    </location>
</feature>
<dbReference type="EMBL" id="BTPE01000009">
    <property type="protein sequence ID" value="GMQ34398.1"/>
    <property type="molecule type" value="Genomic_DNA"/>
</dbReference>
<protein>
    <submittedName>
        <fullName evidence="2">Uncharacterized protein</fullName>
    </submittedName>
</protein>
<evidence type="ECO:0000256" key="1">
    <source>
        <dbReference type="SAM" id="SignalP"/>
    </source>
</evidence>
<evidence type="ECO:0000313" key="3">
    <source>
        <dbReference type="Proteomes" id="UP001307705"/>
    </source>
</evidence>
<dbReference type="RefSeq" id="WP_338229224.1">
    <property type="nucleotide sequence ID" value="NZ_BTPE01000009.1"/>
</dbReference>
<proteinExistence type="predicted"/>
<feature type="signal peptide" evidence="1">
    <location>
        <begin position="1"/>
        <end position="31"/>
    </location>
</feature>
<comment type="caution">
    <text evidence="2">The sequence shown here is derived from an EMBL/GenBank/DDBJ whole genome shotgun (WGS) entry which is preliminary data.</text>
</comment>
<gene>
    <name evidence="2" type="ORF">Ataiwa_26700</name>
</gene>
<organism evidence="2 3">
    <name type="scientific">Algoriphagus taiwanensis</name>
    <dbReference type="NCBI Taxonomy" id="1445656"/>
    <lineage>
        <taxon>Bacteria</taxon>
        <taxon>Pseudomonadati</taxon>
        <taxon>Bacteroidota</taxon>
        <taxon>Cytophagia</taxon>
        <taxon>Cytophagales</taxon>
        <taxon>Cyclobacteriaceae</taxon>
        <taxon>Algoriphagus</taxon>
    </lineage>
</organism>
<keyword evidence="1" id="KW-0732">Signal</keyword>